<reference evidence="2" key="1">
    <citation type="submission" date="2023-08" db="EMBL/GenBank/DDBJ databases">
        <title>A de novo genome assembly of Solanum verrucosum Schlechtendal, a Mexican diploid species geographically isolated from the other diploid A-genome species in potato relatives.</title>
        <authorList>
            <person name="Hosaka K."/>
        </authorList>
    </citation>
    <scope>NUCLEOTIDE SEQUENCE</scope>
    <source>
        <tissue evidence="2">Young leaves</tissue>
    </source>
</reference>
<dbReference type="InterPro" id="IPR025558">
    <property type="entry name" value="DUF4283"/>
</dbReference>
<organism evidence="2 3">
    <name type="scientific">Solanum verrucosum</name>
    <dbReference type="NCBI Taxonomy" id="315347"/>
    <lineage>
        <taxon>Eukaryota</taxon>
        <taxon>Viridiplantae</taxon>
        <taxon>Streptophyta</taxon>
        <taxon>Embryophyta</taxon>
        <taxon>Tracheophyta</taxon>
        <taxon>Spermatophyta</taxon>
        <taxon>Magnoliopsida</taxon>
        <taxon>eudicotyledons</taxon>
        <taxon>Gunneridae</taxon>
        <taxon>Pentapetalae</taxon>
        <taxon>asterids</taxon>
        <taxon>lamiids</taxon>
        <taxon>Solanales</taxon>
        <taxon>Solanaceae</taxon>
        <taxon>Solanoideae</taxon>
        <taxon>Solaneae</taxon>
        <taxon>Solanum</taxon>
    </lineage>
</organism>
<dbReference type="Proteomes" id="UP001234989">
    <property type="component" value="Chromosome 10"/>
</dbReference>
<sequence>MKTIDKPTYASTIKPAHPSCKPVPLKQISYLHGEPRIIWEEEEVNQMIINEDLQYAVIEKISYGWPDIQELRRLIPKQCELKGEVNIGLLSNIYILIRAMLLEDNVNMLSKP</sequence>
<evidence type="ECO:0000313" key="2">
    <source>
        <dbReference type="EMBL" id="WMV50755.1"/>
    </source>
</evidence>
<proteinExistence type="predicted"/>
<gene>
    <name evidence="2" type="ORF">MTR67_044140</name>
</gene>
<keyword evidence="3" id="KW-1185">Reference proteome</keyword>
<evidence type="ECO:0000259" key="1">
    <source>
        <dbReference type="Pfam" id="PF14111"/>
    </source>
</evidence>
<dbReference type="EMBL" id="CP133621">
    <property type="protein sequence ID" value="WMV50755.1"/>
    <property type="molecule type" value="Genomic_DNA"/>
</dbReference>
<evidence type="ECO:0000313" key="3">
    <source>
        <dbReference type="Proteomes" id="UP001234989"/>
    </source>
</evidence>
<dbReference type="AlphaFoldDB" id="A0AAF0UQB3"/>
<feature type="domain" description="DUF4283" evidence="1">
    <location>
        <begin position="50"/>
        <end position="111"/>
    </location>
</feature>
<protein>
    <recommendedName>
        <fullName evidence="1">DUF4283 domain-containing protein</fullName>
    </recommendedName>
</protein>
<name>A0AAF0UQB3_SOLVR</name>
<dbReference type="Pfam" id="PF14111">
    <property type="entry name" value="DUF4283"/>
    <property type="match status" value="1"/>
</dbReference>
<accession>A0AAF0UQB3</accession>